<comment type="caution">
    <text evidence="2">The sequence shown here is derived from an EMBL/GenBank/DDBJ whole genome shotgun (WGS) entry which is preliminary data.</text>
</comment>
<dbReference type="RefSeq" id="WP_217336200.1">
    <property type="nucleotide sequence ID" value="NZ_JAHQZT010000037.1"/>
</dbReference>
<proteinExistence type="predicted"/>
<evidence type="ECO:0000313" key="3">
    <source>
        <dbReference type="Proteomes" id="UP000755551"/>
    </source>
</evidence>
<evidence type="ECO:0000313" key="2">
    <source>
        <dbReference type="EMBL" id="MBV0934802.1"/>
    </source>
</evidence>
<feature type="region of interest" description="Disordered" evidence="1">
    <location>
        <begin position="68"/>
        <end position="116"/>
    </location>
</feature>
<evidence type="ECO:0008006" key="4">
    <source>
        <dbReference type="Google" id="ProtNLM"/>
    </source>
</evidence>
<reference evidence="2 3" key="1">
    <citation type="submission" date="2021-06" db="EMBL/GenBank/DDBJ databases">
        <title>Bacterium isolated from marine sediment.</title>
        <authorList>
            <person name="Zhu K.-L."/>
            <person name="Du Z.-J."/>
            <person name="Liang Q.-Y."/>
        </authorList>
    </citation>
    <scope>NUCLEOTIDE SEQUENCE [LARGE SCALE GENOMIC DNA]</scope>
    <source>
        <strain evidence="2 3">A346</strain>
    </source>
</reference>
<protein>
    <recommendedName>
        <fullName evidence="4">C2H2-type domain-containing protein</fullName>
    </recommendedName>
</protein>
<sequence>MDMPSGQEKTELQKLMDDVEPRLAALEALRRWSKSRHIAVDALIDQLAHRIREYGAHEADSIVAKYQKSKPSNAVMTSYEKGKVQVNSQEKQSKKKKRKKSPQDIQNSKKLPVTPDRRVNHAIKCEKCEQSYLKGWKVSKVGGGFGLLCDFCRNRLKGRRAHWRRVHGSYGSGKA</sequence>
<dbReference type="Proteomes" id="UP000755551">
    <property type="component" value="Unassembled WGS sequence"/>
</dbReference>
<gene>
    <name evidence="2" type="ORF">KTN04_15795</name>
</gene>
<keyword evidence="3" id="KW-1185">Reference proteome</keyword>
<name>A0ABS6MGG1_9GAMM</name>
<evidence type="ECO:0000256" key="1">
    <source>
        <dbReference type="SAM" id="MobiDB-lite"/>
    </source>
</evidence>
<dbReference type="EMBL" id="JAHQZT010000037">
    <property type="protein sequence ID" value="MBV0934802.1"/>
    <property type="molecule type" value="Genomic_DNA"/>
</dbReference>
<organism evidence="2 3">
    <name type="scientific">Marinobacterium weihaiense</name>
    <dbReference type="NCBI Taxonomy" id="2851016"/>
    <lineage>
        <taxon>Bacteria</taxon>
        <taxon>Pseudomonadati</taxon>
        <taxon>Pseudomonadota</taxon>
        <taxon>Gammaproteobacteria</taxon>
        <taxon>Oceanospirillales</taxon>
        <taxon>Oceanospirillaceae</taxon>
        <taxon>Marinobacterium</taxon>
    </lineage>
</organism>
<accession>A0ABS6MGG1</accession>